<reference evidence="1 2" key="1">
    <citation type="submission" date="2020-03" db="EMBL/GenBank/DDBJ databases">
        <title>Sequencing the genomes of 1000 actinobacteria strains.</title>
        <authorList>
            <person name="Klenk H.-P."/>
        </authorList>
    </citation>
    <scope>NUCLEOTIDE SEQUENCE [LARGE SCALE GENOMIC DNA]</scope>
    <source>
        <strain evidence="1 2">DSM 45685</strain>
    </source>
</reference>
<evidence type="ECO:0000313" key="2">
    <source>
        <dbReference type="Proteomes" id="UP000545493"/>
    </source>
</evidence>
<proteinExistence type="predicted"/>
<dbReference type="AlphaFoldDB" id="A0A7X5ZR03"/>
<accession>A0A7X5ZR03</accession>
<organism evidence="1 2">
    <name type="scientific">Saccharomonospora amisosensis</name>
    <dbReference type="NCBI Taxonomy" id="1128677"/>
    <lineage>
        <taxon>Bacteria</taxon>
        <taxon>Bacillati</taxon>
        <taxon>Actinomycetota</taxon>
        <taxon>Actinomycetes</taxon>
        <taxon>Pseudonocardiales</taxon>
        <taxon>Pseudonocardiaceae</taxon>
        <taxon>Saccharomonospora</taxon>
    </lineage>
</organism>
<sequence length="94" mass="10150">MSGAFGAAGMAVRYTTRYLEEAERLRDRAGIIDHGRLIAEGTRSELVSKLGERDRVALTVDGDAAAFAASAAGCRVWKQSTPQPTRGARQCPLW</sequence>
<protein>
    <submittedName>
        <fullName evidence="1">ABC-type multidrug transport system ATPase subunit</fullName>
    </submittedName>
</protein>
<evidence type="ECO:0000313" key="1">
    <source>
        <dbReference type="EMBL" id="NIJ12297.1"/>
    </source>
</evidence>
<dbReference type="RefSeq" id="WP_208415662.1">
    <property type="nucleotide sequence ID" value="NZ_JAAOYM010000001.1"/>
</dbReference>
<keyword evidence="2" id="KW-1185">Reference proteome</keyword>
<dbReference type="Proteomes" id="UP000545493">
    <property type="component" value="Unassembled WGS sequence"/>
</dbReference>
<name>A0A7X5ZR03_9PSEU</name>
<dbReference type="EMBL" id="JAAOYM010000001">
    <property type="protein sequence ID" value="NIJ12297.1"/>
    <property type="molecule type" value="Genomic_DNA"/>
</dbReference>
<comment type="caution">
    <text evidence="1">The sequence shown here is derived from an EMBL/GenBank/DDBJ whole genome shotgun (WGS) entry which is preliminary data.</text>
</comment>
<gene>
    <name evidence="1" type="ORF">FHU38_002641</name>
</gene>